<dbReference type="InterPro" id="IPR026592">
    <property type="entry name" value="BamE"/>
</dbReference>
<dbReference type="EMBL" id="UOFP01000243">
    <property type="protein sequence ID" value="VAW88925.1"/>
    <property type="molecule type" value="Genomic_DNA"/>
</dbReference>
<dbReference type="PANTHER" id="PTHR37482:SF1">
    <property type="entry name" value="OUTER MEMBRANE PROTEIN ASSEMBLY FACTOR BAME"/>
    <property type="match status" value="1"/>
</dbReference>
<dbReference type="GO" id="GO:0043165">
    <property type="term" value="P:Gram-negative-bacterium-type cell outer membrane assembly"/>
    <property type="evidence" value="ECO:0007669"/>
    <property type="project" value="TreeGrafter"/>
</dbReference>
<gene>
    <name evidence="5" type="ORF">MNBD_GAMMA18-1598</name>
</gene>
<evidence type="ECO:0000313" key="5">
    <source>
        <dbReference type="EMBL" id="VAW88925.1"/>
    </source>
</evidence>
<evidence type="ECO:0000256" key="2">
    <source>
        <dbReference type="ARBA" id="ARBA00023136"/>
    </source>
</evidence>
<dbReference type="InterPro" id="IPR007450">
    <property type="entry name" value="BamE_dom"/>
</dbReference>
<evidence type="ECO:0000256" key="3">
    <source>
        <dbReference type="ARBA" id="ARBA00023237"/>
    </source>
</evidence>
<dbReference type="InterPro" id="IPR037873">
    <property type="entry name" value="BamE-like"/>
</dbReference>
<protein>
    <recommendedName>
        <fullName evidence="4">Outer membrane protein assembly factor BamE domain-containing protein</fullName>
    </recommendedName>
</protein>
<keyword evidence="1" id="KW-0732">Signal</keyword>
<reference evidence="5" key="1">
    <citation type="submission" date="2018-06" db="EMBL/GenBank/DDBJ databases">
        <authorList>
            <person name="Zhirakovskaya E."/>
        </authorList>
    </citation>
    <scope>NUCLEOTIDE SEQUENCE</scope>
</reference>
<dbReference type="AlphaFoldDB" id="A0A3B0Z643"/>
<dbReference type="GO" id="GO:0051205">
    <property type="term" value="P:protein insertion into membrane"/>
    <property type="evidence" value="ECO:0007669"/>
    <property type="project" value="TreeGrafter"/>
</dbReference>
<accession>A0A3B0Z643</accession>
<dbReference type="HAMAP" id="MF_00925">
    <property type="entry name" value="OM_assembly_BamE"/>
    <property type="match status" value="1"/>
</dbReference>
<name>A0A3B0Z643_9ZZZZ</name>
<dbReference type="PROSITE" id="PS51257">
    <property type="entry name" value="PROKAR_LIPOPROTEIN"/>
    <property type="match status" value="1"/>
</dbReference>
<sequence>MKKLLIIISLTQALLIGCGLHKLDVQQGNVITPEKLSQLQEGMPQERVRFLLGSPPITDPFHANRWDYTYTYREKDKQTETSHLVLYFDDNGLLNTIDKSGYAPPKERSSKVE</sequence>
<dbReference type="Pfam" id="PF04355">
    <property type="entry name" value="BamE"/>
    <property type="match status" value="1"/>
</dbReference>
<evidence type="ECO:0000256" key="1">
    <source>
        <dbReference type="ARBA" id="ARBA00022729"/>
    </source>
</evidence>
<evidence type="ECO:0000259" key="4">
    <source>
        <dbReference type="Pfam" id="PF04355"/>
    </source>
</evidence>
<dbReference type="Gene3D" id="3.30.1450.10">
    <property type="match status" value="1"/>
</dbReference>
<organism evidence="5">
    <name type="scientific">hydrothermal vent metagenome</name>
    <dbReference type="NCBI Taxonomy" id="652676"/>
    <lineage>
        <taxon>unclassified sequences</taxon>
        <taxon>metagenomes</taxon>
        <taxon>ecological metagenomes</taxon>
    </lineage>
</organism>
<dbReference type="GO" id="GO:0030674">
    <property type="term" value="F:protein-macromolecule adaptor activity"/>
    <property type="evidence" value="ECO:0007669"/>
    <property type="project" value="TreeGrafter"/>
</dbReference>
<dbReference type="GO" id="GO:1990063">
    <property type="term" value="C:Bam protein complex"/>
    <property type="evidence" value="ECO:0007669"/>
    <property type="project" value="TreeGrafter"/>
</dbReference>
<dbReference type="PANTHER" id="PTHR37482">
    <property type="entry name" value="OUTER MEMBRANE PROTEIN ASSEMBLY FACTOR BAME"/>
    <property type="match status" value="1"/>
</dbReference>
<keyword evidence="3" id="KW-0998">Cell outer membrane</keyword>
<feature type="domain" description="Outer membrane protein assembly factor BamE" evidence="4">
    <location>
        <begin position="28"/>
        <end position="97"/>
    </location>
</feature>
<keyword evidence="2" id="KW-0472">Membrane</keyword>
<proteinExistence type="inferred from homology"/>